<protein>
    <recommendedName>
        <fullName evidence="4">Terminase small subunit</fullName>
    </recommendedName>
</protein>
<keyword evidence="3" id="KW-1185">Reference proteome</keyword>
<dbReference type="RefSeq" id="WP_119554428.1">
    <property type="nucleotide sequence ID" value="NZ_QXMN01000017.1"/>
</dbReference>
<sequence length="200" mass="21465">MKTGSLSEYAAHAGVSPAYVTKLKQAGRVVMVKVDGRDRVNFEMTDRLVVNTTDMSRARNGANAKPAPPAVPPSSDEPTPSGAASMVGGGVSGGNGGADMVFRKAQAQERVFAAKTAELTYRQKAGELVEKKTVERTVFDAFRSLRDQAFQAPQNAAARTIGMGDAREIERVIAEELRKAFDTWEKKMAERLAMVKGSAS</sequence>
<evidence type="ECO:0008006" key="4">
    <source>
        <dbReference type="Google" id="ProtNLM"/>
    </source>
</evidence>
<feature type="region of interest" description="Disordered" evidence="1">
    <location>
        <begin position="53"/>
        <end position="90"/>
    </location>
</feature>
<reference evidence="2 3" key="1">
    <citation type="submission" date="2018-09" db="EMBL/GenBank/DDBJ databases">
        <title>Acidovorax cavernicola nov. sp. isolated from Gruta de las Maravillas (Aracena, Spain).</title>
        <authorList>
            <person name="Jurado V."/>
            <person name="Gutierrez-Patricio S."/>
            <person name="Gonzalez-Pimentel J.L."/>
            <person name="Miller A.Z."/>
            <person name="Laiz L."/>
            <person name="Saiz-Jimenez C."/>
        </authorList>
    </citation>
    <scope>NUCLEOTIDE SEQUENCE [LARGE SCALE GENOMIC DNA]</scope>
    <source>
        <strain evidence="2 3">1011MAR4D40.2</strain>
    </source>
</reference>
<evidence type="ECO:0000256" key="1">
    <source>
        <dbReference type="SAM" id="MobiDB-lite"/>
    </source>
</evidence>
<evidence type="ECO:0000313" key="2">
    <source>
        <dbReference type="EMBL" id="RIX79132.1"/>
    </source>
</evidence>
<dbReference type="EMBL" id="QXMN01000017">
    <property type="protein sequence ID" value="RIX79132.1"/>
    <property type="molecule type" value="Genomic_DNA"/>
</dbReference>
<dbReference type="OrthoDB" id="6050435at2"/>
<proteinExistence type="predicted"/>
<accession>A0A9X8GUV8</accession>
<comment type="caution">
    <text evidence="2">The sequence shown here is derived from an EMBL/GenBank/DDBJ whole genome shotgun (WGS) entry which is preliminary data.</text>
</comment>
<dbReference type="AlphaFoldDB" id="A0A9X8GUV8"/>
<dbReference type="Proteomes" id="UP000265619">
    <property type="component" value="Unassembled WGS sequence"/>
</dbReference>
<evidence type="ECO:0000313" key="3">
    <source>
        <dbReference type="Proteomes" id="UP000265619"/>
    </source>
</evidence>
<organism evidence="2 3">
    <name type="scientific">Acidovorax cavernicola</name>
    <dbReference type="NCBI Taxonomy" id="1675792"/>
    <lineage>
        <taxon>Bacteria</taxon>
        <taxon>Pseudomonadati</taxon>
        <taxon>Pseudomonadota</taxon>
        <taxon>Betaproteobacteria</taxon>
        <taxon>Burkholderiales</taxon>
        <taxon>Comamonadaceae</taxon>
        <taxon>Acidovorax</taxon>
    </lineage>
</organism>
<name>A0A9X8GUV8_9BURK</name>
<gene>
    <name evidence="2" type="ORF">D3H34_15440</name>
</gene>